<evidence type="ECO:0000313" key="2">
    <source>
        <dbReference type="Proteomes" id="UP000245880"/>
    </source>
</evidence>
<evidence type="ECO:0000313" key="1">
    <source>
        <dbReference type="EMBL" id="PWJ55064.1"/>
    </source>
</evidence>
<dbReference type="EMBL" id="QGDT01000015">
    <property type="protein sequence ID" value="PWJ55064.1"/>
    <property type="molecule type" value="Genomic_DNA"/>
</dbReference>
<organism evidence="1 2">
    <name type="scientific">Dyadobacter jejuensis</name>
    <dbReference type="NCBI Taxonomy" id="1082580"/>
    <lineage>
        <taxon>Bacteria</taxon>
        <taxon>Pseudomonadati</taxon>
        <taxon>Bacteroidota</taxon>
        <taxon>Cytophagia</taxon>
        <taxon>Cytophagales</taxon>
        <taxon>Spirosomataceae</taxon>
        <taxon>Dyadobacter</taxon>
    </lineage>
</organism>
<keyword evidence="2" id="KW-1185">Reference proteome</keyword>
<accession>A0A316ADV8</accession>
<proteinExistence type="predicted"/>
<protein>
    <recommendedName>
        <fullName evidence="3">HicA-like toxin of HicAB toxin-antitoxin system</fullName>
    </recommendedName>
</protein>
<name>A0A316ADV8_9BACT</name>
<evidence type="ECO:0008006" key="3">
    <source>
        <dbReference type="Google" id="ProtNLM"/>
    </source>
</evidence>
<dbReference type="AlphaFoldDB" id="A0A316ADV8"/>
<dbReference type="SUPFAM" id="SSF54786">
    <property type="entry name" value="YcfA/nrd intein domain"/>
    <property type="match status" value="1"/>
</dbReference>
<dbReference type="Proteomes" id="UP000245880">
    <property type="component" value="Unassembled WGS sequence"/>
</dbReference>
<reference evidence="1 2" key="1">
    <citation type="submission" date="2018-03" db="EMBL/GenBank/DDBJ databases">
        <title>Genomic Encyclopedia of Archaeal and Bacterial Type Strains, Phase II (KMG-II): from individual species to whole genera.</title>
        <authorList>
            <person name="Goeker M."/>
        </authorList>
    </citation>
    <scope>NUCLEOTIDE SEQUENCE [LARGE SCALE GENOMIC DNA]</scope>
    <source>
        <strain evidence="1 2">DSM 100346</strain>
    </source>
</reference>
<comment type="caution">
    <text evidence="1">The sequence shown here is derived from an EMBL/GenBank/DDBJ whole genome shotgun (WGS) entry which is preliminary data.</text>
</comment>
<gene>
    <name evidence="1" type="ORF">CLV98_11585</name>
</gene>
<sequence length="98" mass="11153">MIIFMHQLFTGSHMARVEKLLLKLLSGNSDNNFSIDELKIILLQLGFYEIKGAGSHTLYKMDGIDDLINIQSVKGGQAKAYQIRQIRNIIIKHKLVKL</sequence>